<dbReference type="Pfam" id="PF07081">
    <property type="entry name" value="DUF1349"/>
    <property type="match status" value="1"/>
</dbReference>
<protein>
    <recommendedName>
        <fullName evidence="4">DUF1349 domain-containing protein</fullName>
    </recommendedName>
</protein>
<evidence type="ECO:0000313" key="2">
    <source>
        <dbReference type="EMBL" id="PZR37460.1"/>
    </source>
</evidence>
<dbReference type="InterPro" id="IPR009784">
    <property type="entry name" value="DUF1349"/>
</dbReference>
<dbReference type="EMBL" id="QFQZ01000001">
    <property type="protein sequence ID" value="PZR37460.1"/>
    <property type="molecule type" value="Genomic_DNA"/>
</dbReference>
<evidence type="ECO:0008006" key="4">
    <source>
        <dbReference type="Google" id="ProtNLM"/>
    </source>
</evidence>
<gene>
    <name evidence="2" type="ORF">DI526_00780</name>
</gene>
<dbReference type="InterPro" id="IPR013320">
    <property type="entry name" value="ConA-like_dom_sf"/>
</dbReference>
<organism evidence="2 3">
    <name type="scientific">Caulobacter segnis</name>
    <dbReference type="NCBI Taxonomy" id="88688"/>
    <lineage>
        <taxon>Bacteria</taxon>
        <taxon>Pseudomonadati</taxon>
        <taxon>Pseudomonadota</taxon>
        <taxon>Alphaproteobacteria</taxon>
        <taxon>Caulobacterales</taxon>
        <taxon>Caulobacteraceae</taxon>
        <taxon>Caulobacter</taxon>
    </lineage>
</organism>
<dbReference type="Proteomes" id="UP000249393">
    <property type="component" value="Unassembled WGS sequence"/>
</dbReference>
<comment type="caution">
    <text evidence="2">The sequence shown here is derived from an EMBL/GenBank/DDBJ whole genome shotgun (WGS) entry which is preliminary data.</text>
</comment>
<dbReference type="RefSeq" id="WP_304272859.1">
    <property type="nucleotide sequence ID" value="NZ_QFQZ01000001.1"/>
</dbReference>
<dbReference type="PANTHER" id="PTHR35332">
    <property type="entry name" value="REGULATION OF ENOLASE PROTEIN 1"/>
    <property type="match status" value="1"/>
</dbReference>
<dbReference type="Gene3D" id="2.60.120.200">
    <property type="match status" value="1"/>
</dbReference>
<evidence type="ECO:0000256" key="1">
    <source>
        <dbReference type="SAM" id="SignalP"/>
    </source>
</evidence>
<dbReference type="AlphaFoldDB" id="A0A2W5VCF7"/>
<proteinExistence type="predicted"/>
<reference evidence="2 3" key="1">
    <citation type="submission" date="2017-08" db="EMBL/GenBank/DDBJ databases">
        <title>Infants hospitalized years apart are colonized by the same room-sourced microbial strains.</title>
        <authorList>
            <person name="Brooks B."/>
            <person name="Olm M.R."/>
            <person name="Firek B.A."/>
            <person name="Baker R."/>
            <person name="Thomas B.C."/>
            <person name="Morowitz M.J."/>
            <person name="Banfield J.F."/>
        </authorList>
    </citation>
    <scope>NUCLEOTIDE SEQUENCE [LARGE SCALE GENOMIC DNA]</scope>
    <source>
        <strain evidence="2">S2_003_000_R2_4</strain>
    </source>
</reference>
<feature type="signal peptide" evidence="1">
    <location>
        <begin position="1"/>
        <end position="21"/>
    </location>
</feature>
<feature type="chain" id="PRO_5016111315" description="DUF1349 domain-containing protein" evidence="1">
    <location>
        <begin position="22"/>
        <end position="228"/>
    </location>
</feature>
<sequence length="228" mass="24896">MRAGLMIFVAAMTALAGAARAQDLGEAARRIEGPGVVFTRALNKAEERVSRQGEVLTLTSPAKSDAFRDPDGKTSVNNAPILLLDVDNRAPFTFVGKLTPSFAATYDAGAVYVWVRDDLWLKFAMERDERGKTRIVTVRTDKTSDDNNHDVVTGPSVHLKVSSDTRTIGFYYSADGETWQLVRLFKNDYPAKLAVGVSAQSPSGEGNVVRIEQLSLESRAIADFRLGK</sequence>
<evidence type="ECO:0000313" key="3">
    <source>
        <dbReference type="Proteomes" id="UP000249393"/>
    </source>
</evidence>
<dbReference type="SUPFAM" id="SSF49899">
    <property type="entry name" value="Concanavalin A-like lectins/glucanases"/>
    <property type="match status" value="1"/>
</dbReference>
<accession>A0A2W5VCF7</accession>
<keyword evidence="1" id="KW-0732">Signal</keyword>
<name>A0A2W5VCF7_9CAUL</name>
<dbReference type="PANTHER" id="PTHR35332:SF2">
    <property type="entry name" value="REGULATION OF ENOLASE PROTEIN 1"/>
    <property type="match status" value="1"/>
</dbReference>